<dbReference type="InterPro" id="IPR001460">
    <property type="entry name" value="PCN-bd_Tpept"/>
</dbReference>
<evidence type="ECO:0000256" key="3">
    <source>
        <dbReference type="SAM" id="Phobius"/>
    </source>
</evidence>
<dbReference type="AlphaFoldDB" id="A0A2H0N5S4"/>
<evidence type="ECO:0000313" key="7">
    <source>
        <dbReference type="Proteomes" id="UP000229600"/>
    </source>
</evidence>
<keyword evidence="3" id="KW-0812">Transmembrane</keyword>
<dbReference type="GO" id="GO:0005886">
    <property type="term" value="C:plasma membrane"/>
    <property type="evidence" value="ECO:0007669"/>
    <property type="project" value="TreeGrafter"/>
</dbReference>
<evidence type="ECO:0000313" key="6">
    <source>
        <dbReference type="EMBL" id="PIR04249.1"/>
    </source>
</evidence>
<dbReference type="InterPro" id="IPR005311">
    <property type="entry name" value="PBP_dimer"/>
</dbReference>
<dbReference type="Gene3D" id="3.40.710.10">
    <property type="entry name" value="DD-peptidase/beta-lactamase superfamily"/>
    <property type="match status" value="1"/>
</dbReference>
<dbReference type="Gene3D" id="3.90.1310.10">
    <property type="entry name" value="Penicillin-binding protein 2a (Domain 2)"/>
    <property type="match status" value="1"/>
</dbReference>
<dbReference type="GO" id="GO:0008658">
    <property type="term" value="F:penicillin binding"/>
    <property type="evidence" value="ECO:0007669"/>
    <property type="project" value="InterPro"/>
</dbReference>
<reference evidence="6 7" key="1">
    <citation type="submission" date="2017-09" db="EMBL/GenBank/DDBJ databases">
        <title>Depth-based differentiation of microbial function through sediment-hosted aquifers and enrichment of novel symbionts in the deep terrestrial subsurface.</title>
        <authorList>
            <person name="Probst A.J."/>
            <person name="Ladd B."/>
            <person name="Jarett J.K."/>
            <person name="Geller-Mcgrath D.E."/>
            <person name="Sieber C.M."/>
            <person name="Emerson J.B."/>
            <person name="Anantharaman K."/>
            <person name="Thomas B.C."/>
            <person name="Malmstrom R."/>
            <person name="Stieglmeier M."/>
            <person name="Klingl A."/>
            <person name="Woyke T."/>
            <person name="Ryan C.M."/>
            <person name="Banfield J.F."/>
        </authorList>
    </citation>
    <scope>NUCLEOTIDE SEQUENCE [LARGE SCALE GENOMIC DNA]</scope>
    <source>
        <strain evidence="6">CG11_big_fil_rev_8_21_14_0_20_39_34</strain>
    </source>
</reference>
<accession>A0A2H0N5S4</accession>
<dbReference type="PANTHER" id="PTHR30627:SF1">
    <property type="entry name" value="PEPTIDOGLYCAN D,D-TRANSPEPTIDASE FTSI"/>
    <property type="match status" value="1"/>
</dbReference>
<proteinExistence type="predicted"/>
<dbReference type="Pfam" id="PF00905">
    <property type="entry name" value="Transpeptidase"/>
    <property type="match status" value="1"/>
</dbReference>
<dbReference type="SUPFAM" id="SSF56601">
    <property type="entry name" value="beta-lactamase/transpeptidase-like"/>
    <property type="match status" value="1"/>
</dbReference>
<feature type="transmembrane region" description="Helical" evidence="3">
    <location>
        <begin position="22"/>
        <end position="48"/>
    </location>
</feature>
<evidence type="ECO:0000259" key="4">
    <source>
        <dbReference type="Pfam" id="PF00905"/>
    </source>
</evidence>
<dbReference type="SUPFAM" id="SSF56519">
    <property type="entry name" value="Penicillin binding protein dimerisation domain"/>
    <property type="match status" value="1"/>
</dbReference>
<dbReference type="Pfam" id="PF03717">
    <property type="entry name" value="PBP_dimer"/>
    <property type="match status" value="1"/>
</dbReference>
<keyword evidence="2 3" id="KW-0472">Membrane</keyword>
<organism evidence="6 7">
    <name type="scientific">Candidatus Magasanikbacteria bacterium CG11_big_fil_rev_8_21_14_0_20_39_34</name>
    <dbReference type="NCBI Taxonomy" id="1974653"/>
    <lineage>
        <taxon>Bacteria</taxon>
        <taxon>Candidatus Magasanikiibacteriota</taxon>
    </lineage>
</organism>
<dbReference type="Gene3D" id="3.30.450.330">
    <property type="match status" value="1"/>
</dbReference>
<feature type="domain" description="Penicillin-binding protein transpeptidase" evidence="4">
    <location>
        <begin position="272"/>
        <end position="579"/>
    </location>
</feature>
<evidence type="ECO:0008006" key="8">
    <source>
        <dbReference type="Google" id="ProtNLM"/>
    </source>
</evidence>
<evidence type="ECO:0000256" key="2">
    <source>
        <dbReference type="ARBA" id="ARBA00023136"/>
    </source>
</evidence>
<evidence type="ECO:0000259" key="5">
    <source>
        <dbReference type="Pfam" id="PF03717"/>
    </source>
</evidence>
<dbReference type="InterPro" id="IPR036138">
    <property type="entry name" value="PBP_dimer_sf"/>
</dbReference>
<feature type="domain" description="Penicillin-binding protein dimerisation" evidence="5">
    <location>
        <begin position="69"/>
        <end position="223"/>
    </location>
</feature>
<dbReference type="GO" id="GO:0071555">
    <property type="term" value="P:cell wall organization"/>
    <property type="evidence" value="ECO:0007669"/>
    <property type="project" value="TreeGrafter"/>
</dbReference>
<sequence>MLLTQTIRKEKMKLNEGRRNDLRLRVVAIAVAGAFFVVCVRLFVLMILEHDFYNQLAIGSHEIYSQLFPKRGNIFIQDTRTGEEFPLAMNKNYFTLYANTREILTDDQANTDAEKLSEILHYDDEKKLALFLKLNKRNDPYEPIESKVDESLIDLIKAENLEGIYYTRLPYRYYPEKQLASSVVGFLGKNSEGLDVGRYGLEGYWQKILAGSGGFLEGTRSGSGGLIAFAHLSLQPAEDGADLLLTIDRALQYGLCSRLTDAMKEYNAKSATLIAMDPGTGAILSMCSLPEFDPNEYNRVEDSSVFNNSAIFTPYEPGSVFKPLIMAAAINEGLVEPNSYFFDSGSVDASCQKKIQNADGKKYEDTDMTGILDNSINTGMVYVATKLGKMKFTQYVEKYGFGLKTGIRLDTESAGTIDSLYKNSGDKIDCYTATASFGQGITVTPLQMVSAFSVLANGGELLRPYIVQEVRYPNGKREKTKREVIERILDRRTASLISGMLVSVVDKGHATAAQVHGYYVAGKTGTAQIAGPGGYTDETNHTFLGFGPVDNPKFVILVKFEKPERAYSSNTSAPVFSKLADFMLKYYRIPPTRE</sequence>
<protein>
    <recommendedName>
        <fullName evidence="8">Penicillin-binding protein transpeptidase domain-containing protein</fullName>
    </recommendedName>
</protein>
<keyword evidence="3" id="KW-1133">Transmembrane helix</keyword>
<comment type="caution">
    <text evidence="6">The sequence shown here is derived from an EMBL/GenBank/DDBJ whole genome shotgun (WGS) entry which is preliminary data.</text>
</comment>
<comment type="subcellular location">
    <subcellularLocation>
        <location evidence="1">Membrane</location>
    </subcellularLocation>
</comment>
<dbReference type="Proteomes" id="UP000229600">
    <property type="component" value="Unassembled WGS sequence"/>
</dbReference>
<dbReference type="PANTHER" id="PTHR30627">
    <property type="entry name" value="PEPTIDOGLYCAN D,D-TRANSPEPTIDASE"/>
    <property type="match status" value="1"/>
</dbReference>
<dbReference type="EMBL" id="PCWN01000007">
    <property type="protein sequence ID" value="PIR04249.1"/>
    <property type="molecule type" value="Genomic_DNA"/>
</dbReference>
<dbReference type="InterPro" id="IPR012338">
    <property type="entry name" value="Beta-lactam/transpept-like"/>
</dbReference>
<gene>
    <name evidence="6" type="ORF">COV59_03645</name>
</gene>
<dbReference type="InterPro" id="IPR050515">
    <property type="entry name" value="Beta-lactam/transpept"/>
</dbReference>
<name>A0A2H0N5S4_9BACT</name>
<evidence type="ECO:0000256" key="1">
    <source>
        <dbReference type="ARBA" id="ARBA00004370"/>
    </source>
</evidence>